<evidence type="ECO:0000313" key="3">
    <source>
        <dbReference type="Proteomes" id="UP000609802"/>
    </source>
</evidence>
<comment type="caution">
    <text evidence="2">The sequence shown here is derived from an EMBL/GenBank/DDBJ whole genome shotgun (WGS) entry which is preliminary data.</text>
</comment>
<organism evidence="2 3">
    <name type="scientific">Aliiroseovarius zhejiangensis</name>
    <dbReference type="NCBI Taxonomy" id="1632025"/>
    <lineage>
        <taxon>Bacteria</taxon>
        <taxon>Pseudomonadati</taxon>
        <taxon>Pseudomonadota</taxon>
        <taxon>Alphaproteobacteria</taxon>
        <taxon>Rhodobacterales</taxon>
        <taxon>Paracoccaceae</taxon>
        <taxon>Aliiroseovarius</taxon>
    </lineage>
</organism>
<dbReference type="SMART" id="SM00953">
    <property type="entry name" value="RES"/>
    <property type="match status" value="1"/>
</dbReference>
<name>A0ABQ3IPP3_9RHOB</name>
<dbReference type="EMBL" id="BNCH01000001">
    <property type="protein sequence ID" value="GHE90042.1"/>
    <property type="molecule type" value="Genomic_DNA"/>
</dbReference>
<keyword evidence="3" id="KW-1185">Reference proteome</keyword>
<reference evidence="3" key="1">
    <citation type="journal article" date="2019" name="Int. J. Syst. Evol. Microbiol.">
        <title>The Global Catalogue of Microorganisms (GCM) 10K type strain sequencing project: providing services to taxonomists for standard genome sequencing and annotation.</title>
        <authorList>
            <consortium name="The Broad Institute Genomics Platform"/>
            <consortium name="The Broad Institute Genome Sequencing Center for Infectious Disease"/>
            <person name="Wu L."/>
            <person name="Ma J."/>
        </authorList>
    </citation>
    <scope>NUCLEOTIDE SEQUENCE [LARGE SCALE GENOMIC DNA]</scope>
    <source>
        <strain evidence="3">KCTC 42443</strain>
    </source>
</reference>
<dbReference type="RefSeq" id="WP_191285150.1">
    <property type="nucleotide sequence ID" value="NZ_BNCH01000001.1"/>
</dbReference>
<dbReference type="Pfam" id="PF08808">
    <property type="entry name" value="RES"/>
    <property type="match status" value="1"/>
</dbReference>
<protein>
    <recommendedName>
        <fullName evidence="1">RES domain-containing protein</fullName>
    </recommendedName>
</protein>
<evidence type="ECO:0000313" key="2">
    <source>
        <dbReference type="EMBL" id="GHE90042.1"/>
    </source>
</evidence>
<proteinExistence type="predicted"/>
<sequence>MIRFTGTVYRLIFVGQDATAPVPSPEGRFHHSGQLAIYTSLTAEGCGVAIKRYLHPDDAPRHIVPLAVDLDRVADIRGQVGASVIWQDNRAAGCPAPTWGYSDQARADGAQGLMYSSRSRPDLTHLTLFTTDPGALRMTGLPIPFP</sequence>
<dbReference type="InterPro" id="IPR014914">
    <property type="entry name" value="RES_dom"/>
</dbReference>
<accession>A0ABQ3IPP3</accession>
<dbReference type="Proteomes" id="UP000609802">
    <property type="component" value="Unassembled WGS sequence"/>
</dbReference>
<feature type="domain" description="RES" evidence="1">
    <location>
        <begin position="17"/>
        <end position="142"/>
    </location>
</feature>
<evidence type="ECO:0000259" key="1">
    <source>
        <dbReference type="SMART" id="SM00953"/>
    </source>
</evidence>
<gene>
    <name evidence="2" type="ORF">GCM10016455_07960</name>
</gene>